<dbReference type="InterPro" id="IPR010319">
    <property type="entry name" value="Transglutaminase-like_Cys_pept"/>
</dbReference>
<accession>A0A1Y5RYY4</accession>
<dbReference type="RefSeq" id="WP_085882215.1">
    <property type="nucleotide sequence ID" value="NZ_FWFR01000001.1"/>
</dbReference>
<dbReference type="Gene3D" id="3.10.620.30">
    <property type="match status" value="1"/>
</dbReference>
<dbReference type="EMBL" id="FWFR01000001">
    <property type="protein sequence ID" value="SLN28188.1"/>
    <property type="molecule type" value="Genomic_DNA"/>
</dbReference>
<protein>
    <recommendedName>
        <fullName evidence="4">Transglutaminase-like domain-containing protein</fullName>
    </recommendedName>
</protein>
<dbReference type="Proteomes" id="UP000193200">
    <property type="component" value="Unassembled WGS sequence"/>
</dbReference>
<feature type="chain" id="PRO_5012011906" description="Transglutaminase-like domain-containing protein" evidence="1">
    <location>
        <begin position="31"/>
        <end position="247"/>
    </location>
</feature>
<evidence type="ECO:0000256" key="1">
    <source>
        <dbReference type="SAM" id="SignalP"/>
    </source>
</evidence>
<evidence type="ECO:0000313" key="3">
    <source>
        <dbReference type="Proteomes" id="UP000193200"/>
    </source>
</evidence>
<evidence type="ECO:0000313" key="2">
    <source>
        <dbReference type="EMBL" id="SLN28188.1"/>
    </source>
</evidence>
<keyword evidence="3" id="KW-1185">Reference proteome</keyword>
<name>A0A1Y5RYY4_9PROT</name>
<dbReference type="PANTHER" id="PTHR39327">
    <property type="match status" value="1"/>
</dbReference>
<dbReference type="InParanoid" id="A0A1Y5RYY4"/>
<keyword evidence="1" id="KW-0732">Signal</keyword>
<proteinExistence type="predicted"/>
<dbReference type="AlphaFoldDB" id="A0A1Y5RYY4"/>
<evidence type="ECO:0008006" key="4">
    <source>
        <dbReference type="Google" id="ProtNLM"/>
    </source>
</evidence>
<sequence length="247" mass="27081">MSGYRRQRHGLAALMALLLACGLAGTVTRAAEAPLAVETGLFGSLEFPSHDLGAFPQWRHILAGLPAFRMAVNACARDETNCSNFSVARWVARKMLLEGQPNSRQLAGVNQFVNSLATAPDAPLAKPDGRWAGPKETLREGGDPLDLAVLKYVLLRELGFADHQLRIVIVTDTLRDRPHAVLIVRTRGTWVLDSRSDHLQKAADMRFYLPHISLNGETRWAHMAPWLALRDGAGTAAEPEHRGGMPQ</sequence>
<organism evidence="2 3">
    <name type="scientific">Oceanibacterium hippocampi</name>
    <dbReference type="NCBI Taxonomy" id="745714"/>
    <lineage>
        <taxon>Bacteria</taxon>
        <taxon>Pseudomonadati</taxon>
        <taxon>Pseudomonadota</taxon>
        <taxon>Alphaproteobacteria</taxon>
        <taxon>Sneathiellales</taxon>
        <taxon>Sneathiellaceae</taxon>
        <taxon>Oceanibacterium</taxon>
    </lineage>
</organism>
<reference evidence="2 3" key="1">
    <citation type="submission" date="2017-03" db="EMBL/GenBank/DDBJ databases">
        <authorList>
            <person name="Afonso C.L."/>
            <person name="Miller P.J."/>
            <person name="Scott M.A."/>
            <person name="Spackman E."/>
            <person name="Goraichik I."/>
            <person name="Dimitrov K.M."/>
            <person name="Suarez D.L."/>
            <person name="Swayne D.E."/>
        </authorList>
    </citation>
    <scope>NUCLEOTIDE SEQUENCE [LARGE SCALE GENOMIC DNA]</scope>
    <source>
        <strain evidence="2 3">CECT 7691</strain>
    </source>
</reference>
<dbReference type="PANTHER" id="PTHR39327:SF1">
    <property type="entry name" value="BLR5470 PROTEIN"/>
    <property type="match status" value="1"/>
</dbReference>
<dbReference type="OrthoDB" id="5401788at2"/>
<gene>
    <name evidence="2" type="ORF">OCH7691_00937</name>
</gene>
<dbReference type="PROSITE" id="PS51257">
    <property type="entry name" value="PROKAR_LIPOPROTEIN"/>
    <property type="match status" value="1"/>
</dbReference>
<feature type="signal peptide" evidence="1">
    <location>
        <begin position="1"/>
        <end position="30"/>
    </location>
</feature>
<dbReference type="Pfam" id="PF06035">
    <property type="entry name" value="Peptidase_C93"/>
    <property type="match status" value="1"/>
</dbReference>